<feature type="domain" description="C2" evidence="18">
    <location>
        <begin position="240"/>
        <end position="363"/>
    </location>
</feature>
<gene>
    <name evidence="22" type="ORF">AT9943_LOCUS18289</name>
</gene>
<protein>
    <submittedName>
        <fullName evidence="22">(thale cress) hypothetical protein</fullName>
    </submittedName>
</protein>
<dbReference type="GO" id="GO:0012505">
    <property type="term" value="C:endomembrane system"/>
    <property type="evidence" value="ECO:0007669"/>
    <property type="project" value="UniProtKB-ARBA"/>
</dbReference>
<evidence type="ECO:0000256" key="6">
    <source>
        <dbReference type="ARBA" id="ARBA00022737"/>
    </source>
</evidence>
<name>A0A7G2FAN2_ARATH</name>
<feature type="domain" description="SMP-LTD" evidence="21">
    <location>
        <begin position="67"/>
        <end position="249"/>
    </location>
</feature>
<dbReference type="PROSITE" id="PS50102">
    <property type="entry name" value="RRM"/>
    <property type="match status" value="1"/>
</dbReference>
<keyword evidence="7 16" id="KW-0863">Zinc-finger</keyword>
<keyword evidence="10 15" id="KW-0694">RNA-binding</keyword>
<dbReference type="InterPro" id="IPR000504">
    <property type="entry name" value="RRM_dom"/>
</dbReference>
<proteinExistence type="inferred from homology"/>
<keyword evidence="12" id="KW-0445">Lipid transport</keyword>
<evidence type="ECO:0000313" key="22">
    <source>
        <dbReference type="EMBL" id="CAD5330776.1"/>
    </source>
</evidence>
<dbReference type="GO" id="GO:0003723">
    <property type="term" value="F:RNA binding"/>
    <property type="evidence" value="ECO:0007669"/>
    <property type="project" value="UniProtKB-UniRule"/>
</dbReference>
<evidence type="ECO:0000256" key="4">
    <source>
        <dbReference type="ARBA" id="ARBA00022692"/>
    </source>
</evidence>
<dbReference type="PROSITE" id="PS50004">
    <property type="entry name" value="C2"/>
    <property type="match status" value="2"/>
</dbReference>
<dbReference type="SUPFAM" id="SSF54928">
    <property type="entry name" value="RNA-binding domain, RBD"/>
    <property type="match status" value="1"/>
</dbReference>
<dbReference type="Gene3D" id="3.30.70.330">
    <property type="match status" value="1"/>
</dbReference>
<evidence type="ECO:0000256" key="11">
    <source>
        <dbReference type="ARBA" id="ARBA00022989"/>
    </source>
</evidence>
<reference evidence="22 23" key="1">
    <citation type="submission" date="2020-09" db="EMBL/GenBank/DDBJ databases">
        <authorList>
            <person name="Ashkenazy H."/>
        </authorList>
    </citation>
    <scope>NUCLEOTIDE SEQUENCE [LARGE SCALE GENOMIC DNA]</scope>
    <source>
        <strain evidence="23">cv. Cdm-0</strain>
    </source>
</reference>
<evidence type="ECO:0000259" key="19">
    <source>
        <dbReference type="PROSITE" id="PS50102"/>
    </source>
</evidence>
<dbReference type="PRINTS" id="PR00360">
    <property type="entry name" value="C2DOMAIN"/>
</dbReference>
<dbReference type="CDD" id="cd00030">
    <property type="entry name" value="C2"/>
    <property type="match status" value="2"/>
</dbReference>
<keyword evidence="11 17" id="KW-1133">Transmembrane helix</keyword>
<evidence type="ECO:0000256" key="8">
    <source>
        <dbReference type="ARBA" id="ARBA00022833"/>
    </source>
</evidence>
<evidence type="ECO:0000256" key="14">
    <source>
        <dbReference type="ARBA" id="ARBA00023136"/>
    </source>
</evidence>
<evidence type="ECO:0000256" key="7">
    <source>
        <dbReference type="ARBA" id="ARBA00022771"/>
    </source>
</evidence>
<keyword evidence="6" id="KW-0677">Repeat</keyword>
<dbReference type="GO" id="GO:0008289">
    <property type="term" value="F:lipid binding"/>
    <property type="evidence" value="ECO:0007669"/>
    <property type="project" value="UniProtKB-KW"/>
</dbReference>
<evidence type="ECO:0000256" key="2">
    <source>
        <dbReference type="ARBA" id="ARBA00006996"/>
    </source>
</evidence>
<dbReference type="Pfam" id="PF17047">
    <property type="entry name" value="SMP_LBD"/>
    <property type="match status" value="1"/>
</dbReference>
<dbReference type="PROSITE" id="PS51847">
    <property type="entry name" value="SMP"/>
    <property type="match status" value="1"/>
</dbReference>
<dbReference type="SMART" id="SM00239">
    <property type="entry name" value="C2"/>
    <property type="match status" value="2"/>
</dbReference>
<dbReference type="PROSITE" id="PS50103">
    <property type="entry name" value="ZF_C3H1"/>
    <property type="match status" value="1"/>
</dbReference>
<evidence type="ECO:0000256" key="1">
    <source>
        <dbReference type="ARBA" id="ARBA00004167"/>
    </source>
</evidence>
<evidence type="ECO:0000313" key="23">
    <source>
        <dbReference type="Proteomes" id="UP000516314"/>
    </source>
</evidence>
<organism evidence="22 23">
    <name type="scientific">Arabidopsis thaliana</name>
    <name type="common">Mouse-ear cress</name>
    <dbReference type="NCBI Taxonomy" id="3702"/>
    <lineage>
        <taxon>Eukaryota</taxon>
        <taxon>Viridiplantae</taxon>
        <taxon>Streptophyta</taxon>
        <taxon>Embryophyta</taxon>
        <taxon>Tracheophyta</taxon>
        <taxon>Spermatophyta</taxon>
        <taxon>Magnoliopsida</taxon>
        <taxon>eudicotyledons</taxon>
        <taxon>Gunneridae</taxon>
        <taxon>Pentapetalae</taxon>
        <taxon>rosids</taxon>
        <taxon>malvids</taxon>
        <taxon>Brassicales</taxon>
        <taxon>Brassicaceae</taxon>
        <taxon>Camelineae</taxon>
        <taxon>Arabidopsis</taxon>
    </lineage>
</organism>
<dbReference type="InterPro" id="IPR000008">
    <property type="entry name" value="C2_dom"/>
</dbReference>
<evidence type="ECO:0000256" key="3">
    <source>
        <dbReference type="ARBA" id="ARBA00022448"/>
    </source>
</evidence>
<dbReference type="InterPro" id="IPR012677">
    <property type="entry name" value="Nucleotide-bd_a/b_plait_sf"/>
</dbReference>
<dbReference type="CDD" id="cd21677">
    <property type="entry name" value="SMP_SYT"/>
    <property type="match status" value="1"/>
</dbReference>
<keyword evidence="4 17" id="KW-0812">Transmembrane</keyword>
<dbReference type="InterPro" id="IPR035979">
    <property type="entry name" value="RBD_domain_sf"/>
</dbReference>
<comment type="subcellular location">
    <subcellularLocation>
        <location evidence="1">Membrane</location>
        <topology evidence="1">Single-pass membrane protein</topology>
    </subcellularLocation>
</comment>
<evidence type="ECO:0000256" key="12">
    <source>
        <dbReference type="ARBA" id="ARBA00023055"/>
    </source>
</evidence>
<dbReference type="Proteomes" id="UP000516314">
    <property type="component" value="Chromosome 5"/>
</dbReference>
<dbReference type="GO" id="GO:0006869">
    <property type="term" value="P:lipid transport"/>
    <property type="evidence" value="ECO:0007669"/>
    <property type="project" value="UniProtKB-KW"/>
</dbReference>
<feature type="zinc finger region" description="C3H1-type" evidence="16">
    <location>
        <begin position="528"/>
        <end position="551"/>
    </location>
</feature>
<dbReference type="InterPro" id="IPR045050">
    <property type="entry name" value="Synaptotagmin_plant"/>
</dbReference>
<dbReference type="Gene3D" id="2.60.40.150">
    <property type="entry name" value="C2 domain"/>
    <property type="match status" value="2"/>
</dbReference>
<dbReference type="Pfam" id="PF00168">
    <property type="entry name" value="C2"/>
    <property type="match status" value="2"/>
</dbReference>
<keyword evidence="9" id="KW-0106">Calcium</keyword>
<dbReference type="SMART" id="SM00360">
    <property type="entry name" value="RRM"/>
    <property type="match status" value="1"/>
</dbReference>
<comment type="similarity">
    <text evidence="2">Belongs to the synaptotagmin family.</text>
</comment>
<keyword evidence="8 16" id="KW-0862">Zinc</keyword>
<evidence type="ECO:0000256" key="16">
    <source>
        <dbReference type="PROSITE-ProRule" id="PRU00723"/>
    </source>
</evidence>
<keyword evidence="5 16" id="KW-0479">Metal-binding</keyword>
<feature type="domain" description="C2" evidence="18">
    <location>
        <begin position="401"/>
        <end position="521"/>
    </location>
</feature>
<sequence>MGFFTSVLGIIGFVIGIPIGLILGFFVLIYSQPSHQEYPPARPLVETSISVLLDLLPDIPLWMKNPDYERVDWFNKFISYMWPYLDKAVCGIIRSSVQPLFADYIGTFCIESIEFENLSLGTLPPTVHGVKFYETNEKELLFEPSIKWAGNPNIVLVLKVLSLRIRVQLVDLQFFAIVRVALKPLLPTFPCFGMVVVSLMEKPHVDFGLKVLGGDLMSIPGLYRYVQETIKRQVSSMYHWPQVLEIPILDSSTASVKKPVGLLHVSILRARNLLKKDLLGTSDPYVKLSLTGEKLPAKKTTIKKRNLNPEWNEHFKLIVKDPNSQVLQLEVFDWDKVGGHDRLGMQMIPLQKINPGERKEFNLDLIKNSNVVMDSGDKKKRGRLEVDLRYVPFREESIKRRKESREEKSSEDDDFLSQAGLLSVAVQSAKDVEGKKKHSNPYAVVLFRGEKKKTKMLKKTRDPRWNEEFQFTLEEPPVKESIRVEVMSKGTGFHFRSKEELGHVDINLDDFFMAQIEDKSRKLDCIPICPLFDAGRQCTRGTMCLYRHEINRGLDCHGRSGLENPFVLEVLARACNTGPLKPPEDQSIKTLYIRRLINSSVLEQDIRDHFCPYGEIESIVIFPHRGGGTCAFLTYTTRLAAEKAMLELSSWTDIKGQRVKLLWGPTEKWQHKMTGAAISSTQEVGSSSSNTADLVTKLVHSLEKL</sequence>
<dbReference type="InterPro" id="IPR000571">
    <property type="entry name" value="Znf_CCCH"/>
</dbReference>
<dbReference type="InterPro" id="IPR035892">
    <property type="entry name" value="C2_domain_sf"/>
</dbReference>
<keyword evidence="14 17" id="KW-0472">Membrane</keyword>
<dbReference type="FunFam" id="3.30.70.330:FF:000476">
    <property type="entry name" value="Zinc finger CCCH domain-containing protein 4"/>
    <property type="match status" value="1"/>
</dbReference>
<keyword evidence="3" id="KW-0813">Transport</keyword>
<evidence type="ECO:0000256" key="10">
    <source>
        <dbReference type="ARBA" id="ARBA00022884"/>
    </source>
</evidence>
<dbReference type="GO" id="GO:0008270">
    <property type="term" value="F:zinc ion binding"/>
    <property type="evidence" value="ECO:0007669"/>
    <property type="project" value="UniProtKB-KW"/>
</dbReference>
<keyword evidence="13" id="KW-0446">Lipid-binding</keyword>
<dbReference type="PANTHER" id="PTHR10774:SF62">
    <property type="entry name" value="SYNAPTOTAGMIN-3"/>
    <property type="match status" value="1"/>
</dbReference>
<dbReference type="PANTHER" id="PTHR10774">
    <property type="entry name" value="EXTENDED SYNAPTOTAGMIN-RELATED"/>
    <property type="match status" value="1"/>
</dbReference>
<dbReference type="FunFam" id="2.60.40.150:FF:000102">
    <property type="entry name" value="Synaptotagmin-2 isoform A"/>
    <property type="match status" value="1"/>
</dbReference>
<dbReference type="GO" id="GO:0016020">
    <property type="term" value="C:membrane"/>
    <property type="evidence" value="ECO:0007669"/>
    <property type="project" value="UniProtKB-SubCell"/>
</dbReference>
<dbReference type="SUPFAM" id="SSF49562">
    <property type="entry name" value="C2 domain (Calcium/lipid-binding domain, CaLB)"/>
    <property type="match status" value="2"/>
</dbReference>
<accession>A0A7G2FAN2</accession>
<evidence type="ECO:0000256" key="13">
    <source>
        <dbReference type="ARBA" id="ARBA00023121"/>
    </source>
</evidence>
<evidence type="ECO:0000256" key="17">
    <source>
        <dbReference type="SAM" id="Phobius"/>
    </source>
</evidence>
<feature type="domain" description="RRM" evidence="19">
    <location>
        <begin position="589"/>
        <end position="666"/>
    </location>
</feature>
<dbReference type="InterPro" id="IPR039010">
    <property type="entry name" value="Synaptotagmin_SMP"/>
</dbReference>
<evidence type="ECO:0000256" key="9">
    <source>
        <dbReference type="ARBA" id="ARBA00022837"/>
    </source>
</evidence>
<evidence type="ECO:0000259" key="18">
    <source>
        <dbReference type="PROSITE" id="PS50004"/>
    </source>
</evidence>
<feature type="transmembrane region" description="Helical" evidence="17">
    <location>
        <begin position="7"/>
        <end position="30"/>
    </location>
</feature>
<feature type="domain" description="C3H1-type" evidence="20">
    <location>
        <begin position="528"/>
        <end position="551"/>
    </location>
</feature>
<dbReference type="AlphaFoldDB" id="A0A7G2FAN2"/>
<evidence type="ECO:0000256" key="15">
    <source>
        <dbReference type="PROSITE-ProRule" id="PRU00176"/>
    </source>
</evidence>
<evidence type="ECO:0000259" key="21">
    <source>
        <dbReference type="PROSITE" id="PS51847"/>
    </source>
</evidence>
<evidence type="ECO:0000256" key="5">
    <source>
        <dbReference type="ARBA" id="ARBA00022723"/>
    </source>
</evidence>
<dbReference type="InterPro" id="IPR031468">
    <property type="entry name" value="SMP_LBD"/>
</dbReference>
<dbReference type="EMBL" id="LR881470">
    <property type="protein sequence ID" value="CAD5330776.1"/>
    <property type="molecule type" value="Genomic_DNA"/>
</dbReference>
<dbReference type="Pfam" id="PF00076">
    <property type="entry name" value="RRM_1"/>
    <property type="match status" value="1"/>
</dbReference>
<dbReference type="GO" id="GO:0005737">
    <property type="term" value="C:cytoplasm"/>
    <property type="evidence" value="ECO:0007669"/>
    <property type="project" value="UniProtKB-ARBA"/>
</dbReference>
<evidence type="ECO:0000259" key="20">
    <source>
        <dbReference type="PROSITE" id="PS50103"/>
    </source>
</evidence>